<sequence>MVAQAKLDQTLFILSPLIAVLPSSTVLTPTSPTYTLHSEPFAIQKQLHPPVVFVPATVSELSKILAFLYKTGLDFAVRGRGFKSPSAEHVIISMMGFNGFEYNAEKLITVGVGCSWRDVVERMEEVDPEYNPVAGRTPATGVGGTILTGGLSWMSTEYGAVSDPINFIDAEVVKFDGTVVMASQEPELLWALRGGGGGFGVMTKVVLRAHYYPTEIWSGMIIISRRHALSLANHIEKYLALHPHPKVNFFMYLVPERLLSTYLEVDESFQEDVFVLHVYDALGEKHGREVFRWALDIKGAIDRTRVTNMRGIVEMQHAADQSRGTMKTFYAPMGVSSLSRDDILRAIEWYDKLATIDKNIQELSVVIFEFQIIRPPLGGISEVAWARPIDMQHLLLIVASAPKDSPAEQENTIRNLLMDAPKQILGNRAKEAQVNPAGLEPDYHDPKATYGQHYKKLVNLRKKYDPERRFKGLVNPKD</sequence>
<evidence type="ECO:0000256" key="4">
    <source>
        <dbReference type="ARBA" id="ARBA00022827"/>
    </source>
</evidence>
<proteinExistence type="inferred from homology"/>
<evidence type="ECO:0000313" key="8">
    <source>
        <dbReference type="Proteomes" id="UP000774617"/>
    </source>
</evidence>
<dbReference type="Pfam" id="PF01565">
    <property type="entry name" value="FAD_binding_4"/>
    <property type="match status" value="1"/>
</dbReference>
<dbReference type="InterPro" id="IPR006094">
    <property type="entry name" value="Oxid_FAD_bind_N"/>
</dbReference>
<keyword evidence="3" id="KW-0285">Flavoprotein</keyword>
<organism evidence="7 8">
    <name type="scientific">Macrophomina phaseolina</name>
    <dbReference type="NCBI Taxonomy" id="35725"/>
    <lineage>
        <taxon>Eukaryota</taxon>
        <taxon>Fungi</taxon>
        <taxon>Dikarya</taxon>
        <taxon>Ascomycota</taxon>
        <taxon>Pezizomycotina</taxon>
        <taxon>Dothideomycetes</taxon>
        <taxon>Dothideomycetes incertae sedis</taxon>
        <taxon>Botryosphaeriales</taxon>
        <taxon>Botryosphaeriaceae</taxon>
        <taxon>Macrophomina</taxon>
    </lineage>
</organism>
<comment type="cofactor">
    <cofactor evidence="1">
        <name>FAD</name>
        <dbReference type="ChEBI" id="CHEBI:57692"/>
    </cofactor>
</comment>
<dbReference type="SUPFAM" id="SSF56176">
    <property type="entry name" value="FAD-binding/transporter-associated domain-like"/>
    <property type="match status" value="1"/>
</dbReference>
<gene>
    <name evidence="7" type="ORF">B0J12DRAFT_752280</name>
</gene>
<dbReference type="InterPro" id="IPR016169">
    <property type="entry name" value="FAD-bd_PCMH_sub2"/>
</dbReference>
<evidence type="ECO:0000256" key="2">
    <source>
        <dbReference type="ARBA" id="ARBA00005466"/>
    </source>
</evidence>
<evidence type="ECO:0000256" key="3">
    <source>
        <dbReference type="ARBA" id="ARBA00022630"/>
    </source>
</evidence>
<evidence type="ECO:0000256" key="5">
    <source>
        <dbReference type="ARBA" id="ARBA00023002"/>
    </source>
</evidence>
<keyword evidence="5" id="KW-0560">Oxidoreductase</keyword>
<keyword evidence="8" id="KW-1185">Reference proteome</keyword>
<name>A0ABQ8FQX7_9PEZI</name>
<dbReference type="Gene3D" id="3.30.465.10">
    <property type="match status" value="1"/>
</dbReference>
<accession>A0ABQ8FQX7</accession>
<comment type="similarity">
    <text evidence="2">Belongs to the oxygen-dependent FAD-linked oxidoreductase family.</text>
</comment>
<keyword evidence="4" id="KW-0274">FAD</keyword>
<evidence type="ECO:0000313" key="7">
    <source>
        <dbReference type="EMBL" id="KAH7009157.1"/>
    </source>
</evidence>
<dbReference type="InterPro" id="IPR016166">
    <property type="entry name" value="FAD-bd_PCMH"/>
</dbReference>
<evidence type="ECO:0000256" key="1">
    <source>
        <dbReference type="ARBA" id="ARBA00001974"/>
    </source>
</evidence>
<reference evidence="7 8" key="1">
    <citation type="journal article" date="2021" name="Nat. Commun.">
        <title>Genetic determinants of endophytism in the Arabidopsis root mycobiome.</title>
        <authorList>
            <person name="Mesny F."/>
            <person name="Miyauchi S."/>
            <person name="Thiergart T."/>
            <person name="Pickel B."/>
            <person name="Atanasova L."/>
            <person name="Karlsson M."/>
            <person name="Huettel B."/>
            <person name="Barry K.W."/>
            <person name="Haridas S."/>
            <person name="Chen C."/>
            <person name="Bauer D."/>
            <person name="Andreopoulos W."/>
            <person name="Pangilinan J."/>
            <person name="LaButti K."/>
            <person name="Riley R."/>
            <person name="Lipzen A."/>
            <person name="Clum A."/>
            <person name="Drula E."/>
            <person name="Henrissat B."/>
            <person name="Kohler A."/>
            <person name="Grigoriev I.V."/>
            <person name="Martin F.M."/>
            <person name="Hacquard S."/>
        </authorList>
    </citation>
    <scope>NUCLEOTIDE SEQUENCE [LARGE SCALE GENOMIC DNA]</scope>
    <source>
        <strain evidence="7 8">MPI-SDFR-AT-0080</strain>
    </source>
</reference>
<dbReference type="EMBL" id="JAGTJR010000117">
    <property type="protein sequence ID" value="KAH7009157.1"/>
    <property type="molecule type" value="Genomic_DNA"/>
</dbReference>
<dbReference type="PANTHER" id="PTHR42973">
    <property type="entry name" value="BINDING OXIDOREDUCTASE, PUTATIVE (AFU_ORTHOLOGUE AFUA_1G17690)-RELATED"/>
    <property type="match status" value="1"/>
</dbReference>
<dbReference type="InterPro" id="IPR050416">
    <property type="entry name" value="FAD-linked_Oxidoreductase"/>
</dbReference>
<evidence type="ECO:0000259" key="6">
    <source>
        <dbReference type="PROSITE" id="PS51387"/>
    </source>
</evidence>
<protein>
    <recommendedName>
        <fullName evidence="6">FAD-binding PCMH-type domain-containing protein</fullName>
    </recommendedName>
</protein>
<comment type="caution">
    <text evidence="7">The sequence shown here is derived from an EMBL/GenBank/DDBJ whole genome shotgun (WGS) entry which is preliminary data.</text>
</comment>
<dbReference type="Proteomes" id="UP000774617">
    <property type="component" value="Unassembled WGS sequence"/>
</dbReference>
<dbReference type="InterPro" id="IPR036318">
    <property type="entry name" value="FAD-bd_PCMH-like_sf"/>
</dbReference>
<dbReference type="PROSITE" id="PS51387">
    <property type="entry name" value="FAD_PCMH"/>
    <property type="match status" value="1"/>
</dbReference>
<feature type="domain" description="FAD-binding PCMH-type" evidence="6">
    <location>
        <begin position="45"/>
        <end position="212"/>
    </location>
</feature>
<dbReference type="PANTHER" id="PTHR42973:SF39">
    <property type="entry name" value="FAD-BINDING PCMH-TYPE DOMAIN-CONTAINING PROTEIN"/>
    <property type="match status" value="1"/>
</dbReference>